<dbReference type="PRINTS" id="PR00783">
    <property type="entry name" value="MINTRINSICP"/>
</dbReference>
<name>A0A7C4QNX9_9PLAN</name>
<comment type="similarity">
    <text evidence="6">Belongs to the MIP/aquaporin (TC 1.A.8) family.</text>
</comment>
<dbReference type="InterPro" id="IPR000425">
    <property type="entry name" value="MIP"/>
</dbReference>
<feature type="transmembrane region" description="Helical" evidence="7">
    <location>
        <begin position="80"/>
        <end position="102"/>
    </location>
</feature>
<proteinExistence type="inferred from homology"/>
<dbReference type="GO" id="GO:0015267">
    <property type="term" value="F:channel activity"/>
    <property type="evidence" value="ECO:0007669"/>
    <property type="project" value="InterPro"/>
</dbReference>
<dbReference type="Pfam" id="PF00230">
    <property type="entry name" value="MIP"/>
    <property type="match status" value="1"/>
</dbReference>
<comment type="subcellular location">
    <subcellularLocation>
        <location evidence="1">Membrane</location>
        <topology evidence="1">Multi-pass membrane protein</topology>
    </subcellularLocation>
</comment>
<protein>
    <submittedName>
        <fullName evidence="8">Aquaporin</fullName>
    </submittedName>
</protein>
<feature type="transmembrane region" description="Helical" evidence="7">
    <location>
        <begin position="183"/>
        <end position="204"/>
    </location>
</feature>
<evidence type="ECO:0000256" key="6">
    <source>
        <dbReference type="RuleBase" id="RU000477"/>
    </source>
</evidence>
<evidence type="ECO:0000256" key="5">
    <source>
        <dbReference type="ARBA" id="ARBA00023136"/>
    </source>
</evidence>
<sequence>MRSRLLAELVGTFALVFCGAGALVINEITHGGVTHVGVALTFGLIVLAMIYAVGDVSGAHINPAVTLAFALAGRCPIEEVLPYLSAQAAGAFLATGCLWLLFPAEIQLSEVRPANVAAPGEPLTVERQVTAHGFGGTRPWGQRSPTSRQVVQAFWLEVVLTFLLMLVILSVSRGPHERGITAGIVVGSVIGLEALFAGPISGASMNPIRSLAPAAFAGELGQNWFWLCYVAAPTMGALLAVPVYQAIHPDRK</sequence>
<feature type="transmembrane region" description="Helical" evidence="7">
    <location>
        <begin position="224"/>
        <end position="247"/>
    </location>
</feature>
<reference evidence="8" key="1">
    <citation type="journal article" date="2020" name="mSystems">
        <title>Genome- and Community-Level Interaction Insights into Carbon Utilization and Element Cycling Functions of Hydrothermarchaeota in Hydrothermal Sediment.</title>
        <authorList>
            <person name="Zhou Z."/>
            <person name="Liu Y."/>
            <person name="Xu W."/>
            <person name="Pan J."/>
            <person name="Luo Z.H."/>
            <person name="Li M."/>
        </authorList>
    </citation>
    <scope>NUCLEOTIDE SEQUENCE [LARGE SCALE GENOMIC DNA]</scope>
    <source>
        <strain evidence="8">SpSt-508</strain>
    </source>
</reference>
<evidence type="ECO:0000256" key="4">
    <source>
        <dbReference type="ARBA" id="ARBA00022989"/>
    </source>
</evidence>
<dbReference type="Gene3D" id="1.20.1080.10">
    <property type="entry name" value="Glycerol uptake facilitator protein"/>
    <property type="match status" value="1"/>
</dbReference>
<feature type="transmembrane region" description="Helical" evidence="7">
    <location>
        <begin position="153"/>
        <end position="171"/>
    </location>
</feature>
<dbReference type="EMBL" id="DSVQ01000015">
    <property type="protein sequence ID" value="HGT39867.1"/>
    <property type="molecule type" value="Genomic_DNA"/>
</dbReference>
<dbReference type="InterPro" id="IPR034294">
    <property type="entry name" value="Aquaporin_transptr"/>
</dbReference>
<keyword evidence="4 7" id="KW-1133">Transmembrane helix</keyword>
<dbReference type="AlphaFoldDB" id="A0A7C4QNX9"/>
<dbReference type="InterPro" id="IPR022357">
    <property type="entry name" value="MIP_CS"/>
</dbReference>
<dbReference type="PANTHER" id="PTHR45724:SF13">
    <property type="entry name" value="AQUAPORIN NIP1-1-RELATED"/>
    <property type="match status" value="1"/>
</dbReference>
<dbReference type="InterPro" id="IPR023271">
    <property type="entry name" value="Aquaporin-like"/>
</dbReference>
<dbReference type="PANTHER" id="PTHR45724">
    <property type="entry name" value="AQUAPORIN NIP2-1"/>
    <property type="match status" value="1"/>
</dbReference>
<dbReference type="PROSITE" id="PS00221">
    <property type="entry name" value="MIP"/>
    <property type="match status" value="1"/>
</dbReference>
<dbReference type="SUPFAM" id="SSF81338">
    <property type="entry name" value="Aquaporin-like"/>
    <property type="match status" value="1"/>
</dbReference>
<evidence type="ECO:0000256" key="7">
    <source>
        <dbReference type="SAM" id="Phobius"/>
    </source>
</evidence>
<evidence type="ECO:0000256" key="1">
    <source>
        <dbReference type="ARBA" id="ARBA00004141"/>
    </source>
</evidence>
<keyword evidence="5 7" id="KW-0472">Membrane</keyword>
<dbReference type="GO" id="GO:0016020">
    <property type="term" value="C:membrane"/>
    <property type="evidence" value="ECO:0007669"/>
    <property type="project" value="UniProtKB-SubCell"/>
</dbReference>
<accession>A0A7C4QNX9</accession>
<keyword evidence="2 6" id="KW-0813">Transport</keyword>
<evidence type="ECO:0000256" key="3">
    <source>
        <dbReference type="ARBA" id="ARBA00022692"/>
    </source>
</evidence>
<gene>
    <name evidence="8" type="ORF">ENS64_11500</name>
</gene>
<evidence type="ECO:0000256" key="2">
    <source>
        <dbReference type="ARBA" id="ARBA00022448"/>
    </source>
</evidence>
<feature type="transmembrane region" description="Helical" evidence="7">
    <location>
        <begin position="32"/>
        <end position="53"/>
    </location>
</feature>
<keyword evidence="3 6" id="KW-0812">Transmembrane</keyword>
<evidence type="ECO:0000313" key="8">
    <source>
        <dbReference type="EMBL" id="HGT39867.1"/>
    </source>
</evidence>
<comment type="caution">
    <text evidence="8">The sequence shown here is derived from an EMBL/GenBank/DDBJ whole genome shotgun (WGS) entry which is preliminary data.</text>
</comment>
<organism evidence="8">
    <name type="scientific">Schlesneria paludicola</name>
    <dbReference type="NCBI Taxonomy" id="360056"/>
    <lineage>
        <taxon>Bacteria</taxon>
        <taxon>Pseudomonadati</taxon>
        <taxon>Planctomycetota</taxon>
        <taxon>Planctomycetia</taxon>
        <taxon>Planctomycetales</taxon>
        <taxon>Planctomycetaceae</taxon>
        <taxon>Schlesneria</taxon>
    </lineage>
</organism>